<feature type="binding site" evidence="7">
    <location>
        <position position="52"/>
    </location>
    <ligand>
        <name>substrate</name>
    </ligand>
</feature>
<evidence type="ECO:0000313" key="10">
    <source>
        <dbReference type="EMBL" id="OJF12878.1"/>
    </source>
</evidence>
<evidence type="ECO:0000256" key="8">
    <source>
        <dbReference type="RuleBase" id="RU361270"/>
    </source>
</evidence>
<dbReference type="PANTHER" id="PTHR10395">
    <property type="entry name" value="URICASE AND TRANSTHYRETIN-RELATED"/>
    <property type="match status" value="1"/>
</dbReference>
<dbReference type="SUPFAM" id="SSF49472">
    <property type="entry name" value="Transthyretin (synonym: prealbumin)"/>
    <property type="match status" value="1"/>
</dbReference>
<keyword evidence="6 8" id="KW-0378">Hydrolase</keyword>
<name>A0A1K0GKR7_9ACTN</name>
<keyword evidence="5 8" id="KW-0659">Purine metabolism</keyword>
<accession>A0A1K0GKR7</accession>
<feature type="domain" description="Transthyretin/hydroxyisourate hydrolase" evidence="9">
    <location>
        <begin position="6"/>
        <end position="115"/>
    </location>
</feature>
<dbReference type="RefSeq" id="WP_071806543.1">
    <property type="nucleotide sequence ID" value="NZ_MEIA01000191.1"/>
</dbReference>
<dbReference type="InterPro" id="IPR000895">
    <property type="entry name" value="Transthyretin/HIU_hydrolase"/>
</dbReference>
<reference evidence="10 11" key="1">
    <citation type="submission" date="2016-09" db="EMBL/GenBank/DDBJ databases">
        <title>Couchioplanes caeruleus draft genome sequence.</title>
        <authorList>
            <person name="Sheehan J."/>
            <person name="Caffrey P."/>
        </authorList>
    </citation>
    <scope>NUCLEOTIDE SEQUENCE [LARGE SCALE GENOMIC DNA]</scope>
    <source>
        <strain evidence="10 11">DSM 43634</strain>
    </source>
</reference>
<comment type="catalytic activity">
    <reaction evidence="1 8">
        <text>5-hydroxyisourate + H2O = 5-hydroxy-2-oxo-4-ureido-2,5-dihydro-1H-imidazole-5-carboxylate + H(+)</text>
        <dbReference type="Rhea" id="RHEA:23736"/>
        <dbReference type="ChEBI" id="CHEBI:15377"/>
        <dbReference type="ChEBI" id="CHEBI:15378"/>
        <dbReference type="ChEBI" id="CHEBI:18072"/>
        <dbReference type="ChEBI" id="CHEBI:58639"/>
        <dbReference type="EC" id="3.5.2.17"/>
    </reaction>
</comment>
<evidence type="ECO:0000256" key="2">
    <source>
        <dbReference type="ARBA" id="ARBA00002704"/>
    </source>
</evidence>
<dbReference type="EMBL" id="MEIA01000191">
    <property type="protein sequence ID" value="OJF12878.1"/>
    <property type="molecule type" value="Genomic_DNA"/>
</dbReference>
<comment type="subunit">
    <text evidence="4 8">Homotetramer.</text>
</comment>
<evidence type="ECO:0000256" key="1">
    <source>
        <dbReference type="ARBA" id="ARBA00001043"/>
    </source>
</evidence>
<comment type="caution">
    <text evidence="10">The sequence shown here is derived from an EMBL/GenBank/DDBJ whole genome shotgun (WGS) entry which is preliminary data.</text>
</comment>
<evidence type="ECO:0000256" key="4">
    <source>
        <dbReference type="ARBA" id="ARBA00011881"/>
    </source>
</evidence>
<dbReference type="SMART" id="SM00095">
    <property type="entry name" value="TR_THY"/>
    <property type="match status" value="1"/>
</dbReference>
<dbReference type="InterPro" id="IPR023418">
    <property type="entry name" value="Thyroxine_BS"/>
</dbReference>
<evidence type="ECO:0000313" key="11">
    <source>
        <dbReference type="Proteomes" id="UP000182486"/>
    </source>
</evidence>
<evidence type="ECO:0000256" key="6">
    <source>
        <dbReference type="ARBA" id="ARBA00022801"/>
    </source>
</evidence>
<dbReference type="CDD" id="cd05822">
    <property type="entry name" value="TLP_HIUase"/>
    <property type="match status" value="1"/>
</dbReference>
<feature type="binding site" evidence="7">
    <location>
        <position position="113"/>
    </location>
    <ligand>
        <name>substrate</name>
    </ligand>
</feature>
<comment type="function">
    <text evidence="2">Catalyzes the hydrolysis of 5-hydroxyisourate (HIU) to 2-oxo-4-hydroxy-4-carboxy-5-ureidoimidazoline (OHCU).</text>
</comment>
<keyword evidence="11" id="KW-1185">Reference proteome</keyword>
<evidence type="ECO:0000256" key="7">
    <source>
        <dbReference type="PIRSR" id="PIRSR600895-51"/>
    </source>
</evidence>
<evidence type="ECO:0000256" key="5">
    <source>
        <dbReference type="ARBA" id="ARBA00022631"/>
    </source>
</evidence>
<gene>
    <name evidence="10" type="ORF">BG844_18265</name>
</gene>
<protein>
    <recommendedName>
        <fullName evidence="8">5-hydroxyisourate hydrolase</fullName>
        <shortName evidence="8">HIU hydrolase</shortName>
        <shortName evidence="8">HIUHase</shortName>
        <ecNumber evidence="8">3.5.2.17</ecNumber>
    </recommendedName>
</protein>
<sequence length="116" mass="13253">MGSDEQFVAKISTHVLDTVTGEPAREVQVRLERQDAGEWRPLADGRTDGDGRLKPQIAADDWRAGGYRLVFQVEPYLGEDVFFPEITIAFHVHDPHRHYHVPLLLSRYGYTTYRGS</sequence>
<dbReference type="PANTHER" id="PTHR10395:SF7">
    <property type="entry name" value="5-HYDROXYISOURATE HYDROLASE"/>
    <property type="match status" value="1"/>
</dbReference>
<comment type="similarity">
    <text evidence="3 8">Belongs to the transthyretin family. 5-hydroxyisourate hydrolase subfamily.</text>
</comment>
<evidence type="ECO:0000259" key="9">
    <source>
        <dbReference type="SMART" id="SM00095"/>
    </source>
</evidence>
<dbReference type="GO" id="GO:0006144">
    <property type="term" value="P:purine nucleobase metabolic process"/>
    <property type="evidence" value="ECO:0007669"/>
    <property type="project" value="UniProtKB-KW"/>
</dbReference>
<organism evidence="10 11">
    <name type="scientific">Couchioplanes caeruleus subsp. caeruleus</name>
    <dbReference type="NCBI Taxonomy" id="56427"/>
    <lineage>
        <taxon>Bacteria</taxon>
        <taxon>Bacillati</taxon>
        <taxon>Actinomycetota</taxon>
        <taxon>Actinomycetes</taxon>
        <taxon>Micromonosporales</taxon>
        <taxon>Micromonosporaceae</taxon>
        <taxon>Couchioplanes</taxon>
    </lineage>
</organism>
<feature type="binding site" evidence="7">
    <location>
        <position position="14"/>
    </location>
    <ligand>
        <name>substrate</name>
    </ligand>
</feature>
<dbReference type="Pfam" id="PF00576">
    <property type="entry name" value="Transthyretin"/>
    <property type="match status" value="1"/>
</dbReference>
<dbReference type="AlphaFoldDB" id="A0A1K0GKR7"/>
<dbReference type="GO" id="GO:0033971">
    <property type="term" value="F:hydroxyisourate hydrolase activity"/>
    <property type="evidence" value="ECO:0007669"/>
    <property type="project" value="UniProtKB-EC"/>
</dbReference>
<dbReference type="EC" id="3.5.2.17" evidence="8"/>
<dbReference type="PROSITE" id="PS00768">
    <property type="entry name" value="TRANSTHYRETIN_1"/>
    <property type="match status" value="1"/>
</dbReference>
<proteinExistence type="inferred from homology"/>
<dbReference type="Proteomes" id="UP000182486">
    <property type="component" value="Unassembled WGS sequence"/>
</dbReference>
<dbReference type="NCBIfam" id="TIGR02962">
    <property type="entry name" value="hdxy_isourate"/>
    <property type="match status" value="1"/>
</dbReference>
<dbReference type="InterPro" id="IPR023416">
    <property type="entry name" value="Transthyretin/HIU_hydrolase_d"/>
</dbReference>
<dbReference type="InterPro" id="IPR014306">
    <property type="entry name" value="Hydroxyisourate_hydrolase"/>
</dbReference>
<evidence type="ECO:0000256" key="3">
    <source>
        <dbReference type="ARBA" id="ARBA00009850"/>
    </source>
</evidence>
<dbReference type="InterPro" id="IPR036817">
    <property type="entry name" value="Transthyretin/HIU_hydrolase_sf"/>
</dbReference>
<dbReference type="Gene3D" id="2.60.40.180">
    <property type="entry name" value="Transthyretin/hydroxyisourate hydrolase domain"/>
    <property type="match status" value="1"/>
</dbReference>
<dbReference type="PRINTS" id="PR00189">
    <property type="entry name" value="TRNSTHYRETIN"/>
</dbReference>